<accession>A0ABU9Y4H3</accession>
<dbReference type="PANTHER" id="PTHR43747:SF4">
    <property type="entry name" value="FLAVIN-DEPENDENT TRYPTOPHAN HALOGENASE"/>
    <property type="match status" value="1"/>
</dbReference>
<reference evidence="1 2" key="1">
    <citation type="submission" date="2024-05" db="EMBL/GenBank/DDBJ databases">
        <authorList>
            <person name="Liu Q."/>
            <person name="Xin Y.-H."/>
        </authorList>
    </citation>
    <scope>NUCLEOTIDE SEQUENCE [LARGE SCALE GENOMIC DNA]</scope>
    <source>
        <strain evidence="1 2">CGMCC 1.10181</strain>
    </source>
</reference>
<dbReference type="Proteomes" id="UP001419910">
    <property type="component" value="Unassembled WGS sequence"/>
</dbReference>
<dbReference type="RefSeq" id="WP_343889999.1">
    <property type="nucleotide sequence ID" value="NZ_BAAAEH010000028.1"/>
</dbReference>
<dbReference type="InterPro" id="IPR036188">
    <property type="entry name" value="FAD/NAD-bd_sf"/>
</dbReference>
<dbReference type="SUPFAM" id="SSF51905">
    <property type="entry name" value="FAD/NAD(P)-binding domain"/>
    <property type="match status" value="1"/>
</dbReference>
<keyword evidence="2" id="KW-1185">Reference proteome</keyword>
<dbReference type="InterPro" id="IPR033856">
    <property type="entry name" value="Trp_halogen"/>
</dbReference>
<dbReference type="Pfam" id="PF04820">
    <property type="entry name" value="Trp_halogenase"/>
    <property type="match status" value="1"/>
</dbReference>
<gene>
    <name evidence="1" type="ORF">ABC974_13635</name>
</gene>
<dbReference type="PIRSF" id="PIRSF011396">
    <property type="entry name" value="Trp_halogenase"/>
    <property type="match status" value="1"/>
</dbReference>
<dbReference type="Gene3D" id="3.50.50.60">
    <property type="entry name" value="FAD/NAD(P)-binding domain"/>
    <property type="match status" value="1"/>
</dbReference>
<organism evidence="1 2">
    <name type="scientific">Sphingomonas oligophenolica</name>
    <dbReference type="NCBI Taxonomy" id="301154"/>
    <lineage>
        <taxon>Bacteria</taxon>
        <taxon>Pseudomonadati</taxon>
        <taxon>Pseudomonadota</taxon>
        <taxon>Alphaproteobacteria</taxon>
        <taxon>Sphingomonadales</taxon>
        <taxon>Sphingomonadaceae</taxon>
        <taxon>Sphingomonas</taxon>
    </lineage>
</organism>
<name>A0ABU9Y4H3_9SPHN</name>
<evidence type="ECO:0000313" key="1">
    <source>
        <dbReference type="EMBL" id="MEN2790676.1"/>
    </source>
</evidence>
<evidence type="ECO:0000313" key="2">
    <source>
        <dbReference type="Proteomes" id="UP001419910"/>
    </source>
</evidence>
<protein>
    <submittedName>
        <fullName evidence="1">Tryptophan halogenase family protein</fullName>
    </submittedName>
</protein>
<comment type="caution">
    <text evidence="1">The sequence shown here is derived from an EMBL/GenBank/DDBJ whole genome shotgun (WGS) entry which is preliminary data.</text>
</comment>
<dbReference type="InterPro" id="IPR050816">
    <property type="entry name" value="Flavin-dep_Halogenase_NPB"/>
</dbReference>
<sequence length="511" mass="56455">MTVEHRADATGSITGLRRILVVGGGTAGWMTAASLGWALSALPIEIVVVESDEIGTVGVGEATVPHIRFFNQRLGIDEADFMRRTNATFKLGIEFRDWARIGDSYIHPFGDFGRDIAGLPFHQHWLRLARAGRVASLEAFSLPILAARADRFAPPSPDPAAIESTFSYAYQFDATLYAAYLRDYAEARGVRRVEGKITTVDRDGETGLVEAVRLESGAELEADLFVDCSGFSGLLIERALQTGYEEWTHWLPCDRALAVPCAHGGPLSPYTRATARDAGWQWRIPLQHRVGNGHVFSTAFTDVDSARDVLMANLEGEALAEPKLLRFVTGKRKKQWVGNVVAIGLSAGFLEPLESTSIHLIQLAITKLIDLLPADGWDELDAIEFNRSMEIEYERVRDFLILHYCATERSDTEFWNHCRTMTLPDSLLYKMAVFKERGTVVKYSEGFFLEPSWLAVYYGQRVLPEQVSPLVEALPVEDVAARVAAMGAAFARAAAAMPMHADYLRAQGVAA</sequence>
<dbReference type="EMBL" id="JBDIME010000011">
    <property type="protein sequence ID" value="MEN2790676.1"/>
    <property type="molecule type" value="Genomic_DNA"/>
</dbReference>
<dbReference type="PANTHER" id="PTHR43747">
    <property type="entry name" value="FAD-BINDING PROTEIN"/>
    <property type="match status" value="1"/>
</dbReference>
<dbReference type="InterPro" id="IPR006905">
    <property type="entry name" value="Flavin_halogenase"/>
</dbReference>
<proteinExistence type="predicted"/>